<dbReference type="EMBL" id="AOSG01000001">
    <property type="protein sequence ID" value="EOR72851.1"/>
    <property type="molecule type" value="Genomic_DNA"/>
</dbReference>
<gene>
    <name evidence="4" type="ORF">TM51_00275</name>
</gene>
<evidence type="ECO:0000256" key="3">
    <source>
        <dbReference type="SAM" id="Phobius"/>
    </source>
</evidence>
<keyword evidence="3" id="KW-0812">Transmembrane</keyword>
<comment type="caution">
    <text evidence="4">The sequence shown here is derived from an EMBL/GenBank/DDBJ whole genome shotgun (WGS) entry which is preliminary data.</text>
</comment>
<evidence type="ECO:0000313" key="4">
    <source>
        <dbReference type="EMBL" id="EOR72851.1"/>
    </source>
</evidence>
<keyword evidence="3" id="KW-1133">Transmembrane helix</keyword>
<accession>A0A9P2TCL9</accession>
<evidence type="ECO:0008006" key="6">
    <source>
        <dbReference type="Google" id="ProtNLM"/>
    </source>
</evidence>
<evidence type="ECO:0000313" key="5">
    <source>
        <dbReference type="Proteomes" id="UP000014184"/>
    </source>
</evidence>
<proteinExistence type="predicted"/>
<keyword evidence="5" id="KW-1185">Reference proteome</keyword>
<keyword evidence="2" id="KW-0804">Transcription</keyword>
<evidence type="ECO:0000256" key="2">
    <source>
        <dbReference type="ARBA" id="ARBA00023163"/>
    </source>
</evidence>
<dbReference type="RefSeq" id="WP_016187956.1">
    <property type="nucleotide sequence ID" value="NZ_AOSG01000001.1"/>
</dbReference>
<protein>
    <recommendedName>
        <fullName evidence="6">Anti-sigma factor</fullName>
    </recommendedName>
</protein>
<evidence type="ECO:0000256" key="1">
    <source>
        <dbReference type="ARBA" id="ARBA00023015"/>
    </source>
</evidence>
<dbReference type="Gene3D" id="1.10.10.1320">
    <property type="entry name" value="Anti-sigma factor, zinc-finger domain"/>
    <property type="match status" value="1"/>
</dbReference>
<keyword evidence="3" id="KW-0472">Membrane</keyword>
<dbReference type="Proteomes" id="UP000014184">
    <property type="component" value="Unassembled WGS sequence"/>
</dbReference>
<organism evidence="4 5">
    <name type="scientific">Thermobifida fusca TM51</name>
    <dbReference type="NCBI Taxonomy" id="1169414"/>
    <lineage>
        <taxon>Bacteria</taxon>
        <taxon>Bacillati</taxon>
        <taxon>Actinomycetota</taxon>
        <taxon>Actinomycetes</taxon>
        <taxon>Streptosporangiales</taxon>
        <taxon>Nocardiopsidaceae</taxon>
        <taxon>Thermobifida</taxon>
    </lineage>
</organism>
<sequence>MTSHVDPETLALFAEGELNDKAKEEQVRAWLAESEEARAQLSALREVSQILASAPVPPMPEGLVDRIDEVLRAEAKKHAARSRPAVAPEASIDETAKVRPLPRPRGPARWMPFLVAASAAVFVLGAGAAAVSGLFTADPPADPGTAAEPPPASSPHAALPYRISVVSSGTDYTADNLATQGASVLERASLTTGEGEESLSLEPDSAVPADVASCAHTLSDTYGAPALVDLASYEGQPAWIMFFPAALDSETDGYTVRVVEPGCAEEDDPTSAVRDTASLPNH</sequence>
<reference evidence="4 5" key="1">
    <citation type="journal article" date="2013" name="Genome Announc.">
        <title>Draft Genome Sequence of the Lignocellulose Decomposer Thermobifida fusca Strain TM51.</title>
        <authorList>
            <person name="Toth A."/>
            <person name="Barna T."/>
            <person name="Nagy I."/>
            <person name="Horvath B."/>
            <person name="Nagy I."/>
            <person name="Tancsics A."/>
            <person name="Kriszt B."/>
            <person name="Baka E."/>
            <person name="Fekete C."/>
            <person name="Kukolya J."/>
        </authorList>
    </citation>
    <scope>NUCLEOTIDE SEQUENCE [LARGE SCALE GENOMIC DNA]</scope>
    <source>
        <strain evidence="4 5">TM51</strain>
    </source>
</reference>
<name>A0A9P2TCL9_THEFU</name>
<keyword evidence="1" id="KW-0805">Transcription regulation</keyword>
<feature type="transmembrane region" description="Helical" evidence="3">
    <location>
        <begin position="113"/>
        <end position="135"/>
    </location>
</feature>
<dbReference type="AlphaFoldDB" id="A0A9P2TCL9"/>
<dbReference type="InterPro" id="IPR041916">
    <property type="entry name" value="Anti_sigma_zinc_sf"/>
</dbReference>